<dbReference type="Proteomes" id="UP000886998">
    <property type="component" value="Unassembled WGS sequence"/>
</dbReference>
<feature type="region of interest" description="Disordered" evidence="1">
    <location>
        <begin position="1"/>
        <end position="79"/>
    </location>
</feature>
<evidence type="ECO:0000313" key="3">
    <source>
        <dbReference type="Proteomes" id="UP000886998"/>
    </source>
</evidence>
<evidence type="ECO:0000313" key="2">
    <source>
        <dbReference type="EMBL" id="GFS64337.1"/>
    </source>
</evidence>
<reference evidence="2" key="1">
    <citation type="submission" date="2020-08" db="EMBL/GenBank/DDBJ databases">
        <title>Multicomponent nature underlies the extraordinary mechanical properties of spider dragline silk.</title>
        <authorList>
            <person name="Kono N."/>
            <person name="Nakamura H."/>
            <person name="Mori M."/>
            <person name="Yoshida Y."/>
            <person name="Ohtoshi R."/>
            <person name="Malay A.D."/>
            <person name="Moran D.A.P."/>
            <person name="Tomita M."/>
            <person name="Numata K."/>
            <person name="Arakawa K."/>
        </authorList>
    </citation>
    <scope>NUCLEOTIDE SEQUENCE</scope>
</reference>
<name>A0A8X6MLT8_9ARAC</name>
<keyword evidence="3" id="KW-1185">Reference proteome</keyword>
<feature type="compositionally biased region" description="Basic residues" evidence="1">
    <location>
        <begin position="16"/>
        <end position="27"/>
    </location>
</feature>
<comment type="caution">
    <text evidence="2">The sequence shown here is derived from an EMBL/GenBank/DDBJ whole genome shotgun (WGS) entry which is preliminary data.</text>
</comment>
<protein>
    <submittedName>
        <fullName evidence="2">Uncharacterized protein</fullName>
    </submittedName>
</protein>
<accession>A0A8X6MLT8</accession>
<dbReference type="EMBL" id="BMAV01028027">
    <property type="protein sequence ID" value="GFS64337.1"/>
    <property type="molecule type" value="Genomic_DNA"/>
</dbReference>
<gene>
    <name evidence="2" type="ORF">TNIN_430251</name>
</gene>
<evidence type="ECO:0000256" key="1">
    <source>
        <dbReference type="SAM" id="MobiDB-lite"/>
    </source>
</evidence>
<proteinExistence type="predicted"/>
<sequence length="79" mass="8227">MGDIPPSGRTSGVVRPSRRRTTGHRRAVAHDARVRSTGPSEEGSVASRGKVGRVGPAQLGPTPRGPFRPSIQCDTGGAR</sequence>
<organism evidence="2 3">
    <name type="scientific">Trichonephila inaurata madagascariensis</name>
    <dbReference type="NCBI Taxonomy" id="2747483"/>
    <lineage>
        <taxon>Eukaryota</taxon>
        <taxon>Metazoa</taxon>
        <taxon>Ecdysozoa</taxon>
        <taxon>Arthropoda</taxon>
        <taxon>Chelicerata</taxon>
        <taxon>Arachnida</taxon>
        <taxon>Araneae</taxon>
        <taxon>Araneomorphae</taxon>
        <taxon>Entelegynae</taxon>
        <taxon>Araneoidea</taxon>
        <taxon>Nephilidae</taxon>
        <taxon>Trichonephila</taxon>
        <taxon>Trichonephila inaurata</taxon>
    </lineage>
</organism>
<dbReference type="AlphaFoldDB" id="A0A8X6MLT8"/>